<keyword evidence="2" id="KW-1185">Reference proteome</keyword>
<dbReference type="RefSeq" id="WP_185085178.1">
    <property type="nucleotide sequence ID" value="NZ_JACHJB010000002.1"/>
</dbReference>
<dbReference type="Proteomes" id="UP000583800">
    <property type="component" value="Unassembled WGS sequence"/>
</dbReference>
<proteinExistence type="predicted"/>
<comment type="caution">
    <text evidence="1">The sequence shown here is derived from an EMBL/GenBank/DDBJ whole genome shotgun (WGS) entry which is preliminary data.</text>
</comment>
<sequence>MATSSHIGPGSWRIVLEATEARLTTSRRKGPRLLYAPPRLDGAFYLRPNAALAGFALQLPLPSHRAEPPVLHWESAELDRDAHAWLRFGRQAVRSPVSVVCAEIPGERPYVKIVLETVFSSGSLRLPVWFPPRPVTLRLFSEIRPTDRSPG</sequence>
<reference evidence="1 2" key="1">
    <citation type="submission" date="2020-08" db="EMBL/GenBank/DDBJ databases">
        <title>Sequencing the genomes of 1000 actinobacteria strains.</title>
        <authorList>
            <person name="Klenk H.-P."/>
        </authorList>
    </citation>
    <scope>NUCLEOTIDE SEQUENCE [LARGE SCALE GENOMIC DNA]</scope>
    <source>
        <strain evidence="1 2">DSM 45913</strain>
    </source>
</reference>
<evidence type="ECO:0000313" key="1">
    <source>
        <dbReference type="EMBL" id="MBB6347182.1"/>
    </source>
</evidence>
<accession>A0A7X0C2J5</accession>
<gene>
    <name evidence="1" type="ORF">FHU36_003727</name>
</gene>
<protein>
    <submittedName>
        <fullName evidence="1">Uncharacterized protein</fullName>
    </submittedName>
</protein>
<evidence type="ECO:0000313" key="2">
    <source>
        <dbReference type="Proteomes" id="UP000583800"/>
    </source>
</evidence>
<dbReference type="EMBL" id="JACHJB010000002">
    <property type="protein sequence ID" value="MBB6347182.1"/>
    <property type="molecule type" value="Genomic_DNA"/>
</dbReference>
<organism evidence="1 2">
    <name type="scientific">Nonomuraea muscovyensis</name>
    <dbReference type="NCBI Taxonomy" id="1124761"/>
    <lineage>
        <taxon>Bacteria</taxon>
        <taxon>Bacillati</taxon>
        <taxon>Actinomycetota</taxon>
        <taxon>Actinomycetes</taxon>
        <taxon>Streptosporangiales</taxon>
        <taxon>Streptosporangiaceae</taxon>
        <taxon>Nonomuraea</taxon>
    </lineage>
</organism>
<dbReference type="AlphaFoldDB" id="A0A7X0C2J5"/>
<name>A0A7X0C2J5_9ACTN</name>